<feature type="transmembrane region" description="Helical" evidence="7">
    <location>
        <begin position="178"/>
        <end position="201"/>
    </location>
</feature>
<comment type="similarity">
    <text evidence="7">Belongs to the binding-protein-dependent transport system permease family.</text>
</comment>
<keyword evidence="4 7" id="KW-0812">Transmembrane</keyword>
<dbReference type="PANTHER" id="PTHR43744">
    <property type="entry name" value="ABC TRANSPORTER PERMEASE PROTEIN MG189-RELATED-RELATED"/>
    <property type="match status" value="1"/>
</dbReference>
<dbReference type="Proteomes" id="UP000826651">
    <property type="component" value="Unassembled WGS sequence"/>
</dbReference>
<reference evidence="10 11" key="1">
    <citation type="submission" date="2021-04" db="EMBL/GenBank/DDBJ databases">
        <title>Ruania sp. nov., isolated from sandy soil of mangrove forest.</title>
        <authorList>
            <person name="Ge X."/>
            <person name="Huang R."/>
            <person name="Liu W."/>
        </authorList>
    </citation>
    <scope>NUCLEOTIDE SEQUENCE [LARGE SCALE GENOMIC DNA]</scope>
    <source>
        <strain evidence="10 11">N2-46</strain>
    </source>
</reference>
<keyword evidence="11" id="KW-1185">Reference proteome</keyword>
<evidence type="ECO:0000256" key="4">
    <source>
        <dbReference type="ARBA" id="ARBA00022692"/>
    </source>
</evidence>
<feature type="transmembrane region" description="Helical" evidence="7">
    <location>
        <begin position="221"/>
        <end position="243"/>
    </location>
</feature>
<dbReference type="Pfam" id="PF00528">
    <property type="entry name" value="BPD_transp_1"/>
    <property type="match status" value="1"/>
</dbReference>
<evidence type="ECO:0000256" key="3">
    <source>
        <dbReference type="ARBA" id="ARBA00022475"/>
    </source>
</evidence>
<feature type="transmembrane region" description="Helical" evidence="7">
    <location>
        <begin position="281"/>
        <end position="302"/>
    </location>
</feature>
<feature type="transmembrane region" description="Helical" evidence="7">
    <location>
        <begin position="104"/>
        <end position="126"/>
    </location>
</feature>
<dbReference type="Gene3D" id="1.10.3720.10">
    <property type="entry name" value="MetI-like"/>
    <property type="match status" value="1"/>
</dbReference>
<evidence type="ECO:0000256" key="6">
    <source>
        <dbReference type="ARBA" id="ARBA00023136"/>
    </source>
</evidence>
<keyword evidence="6 7" id="KW-0472">Membrane</keyword>
<comment type="caution">
    <text evidence="10">The sequence shown here is derived from an EMBL/GenBank/DDBJ whole genome shotgun (WGS) entry which is preliminary data.</text>
</comment>
<sequence length="316" mass="34076">MTTTVTPSPGRTRANAAGPAEQRGGRTRGSKPIGNHVIPTFVRVMLWLWVAFNLFMAIWVGISSLKTGREIFNSPFGLPSTPVWENFVSAWSVSGFGGAAVNSFTIVAVSGVATVALAAPAAYVISRSSRRLARGLNTYVALCLALPVQAILVPLFVARTEVHRFAVEFLFGWWDDRLTLVFVYIAVSLPFSVFLLTAAFASLPVSLTEAAELDGASPARAFWSVVVPVAWPGIKSALVLNLLNMWSETLLVLVLLDDPALQTLPAALLRLYGTMQYNANWGGLFAGIVILVYPMIVLYLWAGSRIMEGMTAGAVK</sequence>
<proteinExistence type="inferred from homology"/>
<evidence type="ECO:0000259" key="9">
    <source>
        <dbReference type="PROSITE" id="PS50928"/>
    </source>
</evidence>
<comment type="subcellular location">
    <subcellularLocation>
        <location evidence="1 7">Cell membrane</location>
        <topology evidence="1 7">Multi-pass membrane protein</topology>
    </subcellularLocation>
</comment>
<keyword evidence="2 7" id="KW-0813">Transport</keyword>
<evidence type="ECO:0000256" key="5">
    <source>
        <dbReference type="ARBA" id="ARBA00022989"/>
    </source>
</evidence>
<accession>A0ABS7SDN8</accession>
<dbReference type="SUPFAM" id="SSF161098">
    <property type="entry name" value="MetI-like"/>
    <property type="match status" value="1"/>
</dbReference>
<evidence type="ECO:0000256" key="8">
    <source>
        <dbReference type="SAM" id="MobiDB-lite"/>
    </source>
</evidence>
<dbReference type="RefSeq" id="WP_223408086.1">
    <property type="nucleotide sequence ID" value="NZ_JAGSHT010000016.1"/>
</dbReference>
<dbReference type="CDD" id="cd06261">
    <property type="entry name" value="TM_PBP2"/>
    <property type="match status" value="1"/>
</dbReference>
<protein>
    <submittedName>
        <fullName evidence="10">Carbohydrate ABC transporter permease</fullName>
    </submittedName>
</protein>
<keyword evidence="5 7" id="KW-1133">Transmembrane helix</keyword>
<dbReference type="PROSITE" id="PS50928">
    <property type="entry name" value="ABC_TM1"/>
    <property type="match status" value="1"/>
</dbReference>
<evidence type="ECO:0000313" key="10">
    <source>
        <dbReference type="EMBL" id="MBZ2197875.1"/>
    </source>
</evidence>
<dbReference type="InterPro" id="IPR035906">
    <property type="entry name" value="MetI-like_sf"/>
</dbReference>
<dbReference type="PANTHER" id="PTHR43744:SF12">
    <property type="entry name" value="ABC TRANSPORTER PERMEASE PROTEIN MG189-RELATED"/>
    <property type="match status" value="1"/>
</dbReference>
<keyword evidence="3" id="KW-1003">Cell membrane</keyword>
<evidence type="ECO:0000256" key="1">
    <source>
        <dbReference type="ARBA" id="ARBA00004651"/>
    </source>
</evidence>
<feature type="transmembrane region" description="Helical" evidence="7">
    <location>
        <begin position="44"/>
        <end position="62"/>
    </location>
</feature>
<organism evidence="10 11">
    <name type="scientific">Occultella gossypii</name>
    <dbReference type="NCBI Taxonomy" id="2800820"/>
    <lineage>
        <taxon>Bacteria</taxon>
        <taxon>Bacillati</taxon>
        <taxon>Actinomycetota</taxon>
        <taxon>Actinomycetes</taxon>
        <taxon>Micrococcales</taxon>
        <taxon>Ruaniaceae</taxon>
        <taxon>Occultella</taxon>
    </lineage>
</organism>
<feature type="transmembrane region" description="Helical" evidence="7">
    <location>
        <begin position="138"/>
        <end position="157"/>
    </location>
</feature>
<feature type="domain" description="ABC transmembrane type-1" evidence="9">
    <location>
        <begin position="100"/>
        <end position="302"/>
    </location>
</feature>
<evidence type="ECO:0000313" key="11">
    <source>
        <dbReference type="Proteomes" id="UP000826651"/>
    </source>
</evidence>
<feature type="region of interest" description="Disordered" evidence="8">
    <location>
        <begin position="1"/>
        <end position="31"/>
    </location>
</feature>
<dbReference type="InterPro" id="IPR000515">
    <property type="entry name" value="MetI-like"/>
</dbReference>
<evidence type="ECO:0000256" key="2">
    <source>
        <dbReference type="ARBA" id="ARBA00022448"/>
    </source>
</evidence>
<dbReference type="EMBL" id="JAGSHT010000016">
    <property type="protein sequence ID" value="MBZ2197875.1"/>
    <property type="molecule type" value="Genomic_DNA"/>
</dbReference>
<name>A0ABS7SDN8_9MICO</name>
<evidence type="ECO:0000256" key="7">
    <source>
        <dbReference type="RuleBase" id="RU363032"/>
    </source>
</evidence>
<gene>
    <name evidence="10" type="ORF">KCQ71_17070</name>
</gene>